<protein>
    <submittedName>
        <fullName evidence="1">Uncharacterized protein</fullName>
    </submittedName>
</protein>
<comment type="caution">
    <text evidence="1">The sequence shown here is derived from an EMBL/GenBank/DDBJ whole genome shotgun (WGS) entry which is preliminary data.</text>
</comment>
<gene>
    <name evidence="1" type="ORF">AVEN_257933_1</name>
</gene>
<evidence type="ECO:0000313" key="2">
    <source>
        <dbReference type="Proteomes" id="UP000499080"/>
    </source>
</evidence>
<dbReference type="EMBL" id="BGPR01022210">
    <property type="protein sequence ID" value="GBN88282.1"/>
    <property type="molecule type" value="Genomic_DNA"/>
</dbReference>
<organism evidence="1 2">
    <name type="scientific">Araneus ventricosus</name>
    <name type="common">Orbweaver spider</name>
    <name type="synonym">Epeira ventricosa</name>
    <dbReference type="NCBI Taxonomy" id="182803"/>
    <lineage>
        <taxon>Eukaryota</taxon>
        <taxon>Metazoa</taxon>
        <taxon>Ecdysozoa</taxon>
        <taxon>Arthropoda</taxon>
        <taxon>Chelicerata</taxon>
        <taxon>Arachnida</taxon>
        <taxon>Araneae</taxon>
        <taxon>Araneomorphae</taxon>
        <taxon>Entelegynae</taxon>
        <taxon>Araneoidea</taxon>
        <taxon>Araneidae</taxon>
        <taxon>Araneus</taxon>
    </lineage>
</organism>
<accession>A0A4Y2SJA4</accession>
<reference evidence="1 2" key="1">
    <citation type="journal article" date="2019" name="Sci. Rep.">
        <title>Orb-weaving spider Araneus ventricosus genome elucidates the spidroin gene catalogue.</title>
        <authorList>
            <person name="Kono N."/>
            <person name="Nakamura H."/>
            <person name="Ohtoshi R."/>
            <person name="Moran D.A.P."/>
            <person name="Shinohara A."/>
            <person name="Yoshida Y."/>
            <person name="Fujiwara M."/>
            <person name="Mori M."/>
            <person name="Tomita M."/>
            <person name="Arakawa K."/>
        </authorList>
    </citation>
    <scope>NUCLEOTIDE SEQUENCE [LARGE SCALE GENOMIC DNA]</scope>
</reference>
<name>A0A4Y2SJA4_ARAVE</name>
<keyword evidence="2" id="KW-1185">Reference proteome</keyword>
<sequence>MKLRGFEGERPFGRCIWVPVATVEFCVISLICYKDVGMIDDLQQRRGEGRSAGPITEERGGICRKWTVASDEDYFGPLPWSRSCLDFKQTVVNTPACFSIVPFFLPEEDGLFLSADDELFLQQALDPMWSSGQDSWFWPEFDSRHGKKGSMVLMVRNILR</sequence>
<dbReference type="AlphaFoldDB" id="A0A4Y2SJA4"/>
<dbReference type="Proteomes" id="UP000499080">
    <property type="component" value="Unassembled WGS sequence"/>
</dbReference>
<proteinExistence type="predicted"/>
<evidence type="ECO:0000313" key="1">
    <source>
        <dbReference type="EMBL" id="GBN88282.1"/>
    </source>
</evidence>